<evidence type="ECO:0000313" key="4">
    <source>
        <dbReference type="Proteomes" id="UP000199360"/>
    </source>
</evidence>
<reference evidence="4" key="1">
    <citation type="submission" date="2016-06" db="EMBL/GenBank/DDBJ databases">
        <authorList>
            <person name="Varghese N."/>
            <person name="Submissions Spin"/>
        </authorList>
    </citation>
    <scope>NUCLEOTIDE SEQUENCE [LARGE SCALE GENOMIC DNA]</scope>
    <source>
        <strain evidence="4">DSM 45647</strain>
    </source>
</reference>
<keyword evidence="4" id="KW-1185">Reference proteome</keyword>
<evidence type="ECO:0000313" key="3">
    <source>
        <dbReference type="EMBL" id="SCG78863.1"/>
    </source>
</evidence>
<organism evidence="3 4">
    <name type="scientific">Micromonospora humi</name>
    <dbReference type="NCBI Taxonomy" id="745366"/>
    <lineage>
        <taxon>Bacteria</taxon>
        <taxon>Bacillati</taxon>
        <taxon>Actinomycetota</taxon>
        <taxon>Actinomycetes</taxon>
        <taxon>Micromonosporales</taxon>
        <taxon>Micromonosporaceae</taxon>
        <taxon>Micromonospora</taxon>
    </lineage>
</organism>
<dbReference type="RefSeq" id="WP_091071789.1">
    <property type="nucleotide sequence ID" value="NZ_FMDM01000023.1"/>
</dbReference>
<gene>
    <name evidence="3" type="ORF">GA0070213_12317</name>
</gene>
<dbReference type="Proteomes" id="UP000199360">
    <property type="component" value="Unassembled WGS sequence"/>
</dbReference>
<evidence type="ECO:0000256" key="1">
    <source>
        <dbReference type="SAM" id="MobiDB-lite"/>
    </source>
</evidence>
<feature type="region of interest" description="Disordered" evidence="1">
    <location>
        <begin position="36"/>
        <end position="57"/>
    </location>
</feature>
<evidence type="ECO:0000256" key="2">
    <source>
        <dbReference type="SAM" id="SignalP"/>
    </source>
</evidence>
<proteinExistence type="predicted"/>
<accession>A0A1C5K7V9</accession>
<keyword evidence="2" id="KW-0732">Signal</keyword>
<dbReference type="EMBL" id="FMDM01000023">
    <property type="protein sequence ID" value="SCG78863.1"/>
    <property type="molecule type" value="Genomic_DNA"/>
</dbReference>
<feature type="signal peptide" evidence="2">
    <location>
        <begin position="1"/>
        <end position="22"/>
    </location>
</feature>
<protein>
    <submittedName>
        <fullName evidence="3">Uncharacterized protein</fullName>
    </submittedName>
</protein>
<sequence length="70" mass="7007">MSHPVLLGAAAGAAVLAVAAAAAVVIIATRDTESARSVPGPVVATHNPSPGATDPSAYWTRERMRDAIGD</sequence>
<name>A0A1C5K7V9_9ACTN</name>
<dbReference type="AlphaFoldDB" id="A0A1C5K7V9"/>
<feature type="chain" id="PRO_5008720303" evidence="2">
    <location>
        <begin position="23"/>
        <end position="70"/>
    </location>
</feature>